<dbReference type="Pfam" id="PF03259">
    <property type="entry name" value="Robl_LC7"/>
    <property type="match status" value="1"/>
</dbReference>
<feature type="domain" description="Roadblock/LAMTOR2" evidence="2">
    <location>
        <begin position="7"/>
        <end position="89"/>
    </location>
</feature>
<evidence type="ECO:0000259" key="2">
    <source>
        <dbReference type="SMART" id="SM00960"/>
    </source>
</evidence>
<evidence type="ECO:0000256" key="1">
    <source>
        <dbReference type="ARBA" id="ARBA00007191"/>
    </source>
</evidence>
<proteinExistence type="inferred from homology"/>
<keyword evidence="4" id="KW-1185">Reference proteome</keyword>
<name>A0A8S1ECB0_9PELO</name>
<sequence length="121" mass="13051">MLKQKTLIEVLSQVNTSDVHGAMLFNKEGLLLAYSGYNQGKCAPNVAAALIAGIWNGLDRRDMKETILVMEDGIIAATQVATMLLAIKAANVSDIGMIRTKLKALASHLEEPISVITRESL</sequence>
<dbReference type="PANTHER" id="PTHR13323">
    <property type="entry name" value="LATE ENDOSOMAL/LYSOSOMAL MP1 INTERACTING PROTEIN"/>
    <property type="match status" value="1"/>
</dbReference>
<evidence type="ECO:0000313" key="4">
    <source>
        <dbReference type="Proteomes" id="UP000494206"/>
    </source>
</evidence>
<reference evidence="3 4" key="1">
    <citation type="submission" date="2020-04" db="EMBL/GenBank/DDBJ databases">
        <authorList>
            <person name="Laetsch R D."/>
            <person name="Stevens L."/>
            <person name="Kumar S."/>
            <person name="Blaxter L. M."/>
        </authorList>
    </citation>
    <scope>NUCLEOTIDE SEQUENCE [LARGE SCALE GENOMIC DNA]</scope>
</reference>
<dbReference type="GO" id="GO:0032008">
    <property type="term" value="P:positive regulation of TOR signaling"/>
    <property type="evidence" value="ECO:0007669"/>
    <property type="project" value="InterPro"/>
</dbReference>
<dbReference type="EMBL" id="CADEPM010000001">
    <property type="protein sequence ID" value="CAB3397748.1"/>
    <property type="molecule type" value="Genomic_DNA"/>
</dbReference>
<dbReference type="OrthoDB" id="282270at2759"/>
<accession>A0A8S1ECB0</accession>
<evidence type="ECO:0000313" key="3">
    <source>
        <dbReference type="EMBL" id="CAB3397748.1"/>
    </source>
</evidence>
<dbReference type="Gene3D" id="3.30.450.30">
    <property type="entry name" value="Dynein light chain 2a, cytoplasmic"/>
    <property type="match status" value="1"/>
</dbReference>
<organism evidence="3 4">
    <name type="scientific">Caenorhabditis bovis</name>
    <dbReference type="NCBI Taxonomy" id="2654633"/>
    <lineage>
        <taxon>Eukaryota</taxon>
        <taxon>Metazoa</taxon>
        <taxon>Ecdysozoa</taxon>
        <taxon>Nematoda</taxon>
        <taxon>Chromadorea</taxon>
        <taxon>Rhabditida</taxon>
        <taxon>Rhabditina</taxon>
        <taxon>Rhabditomorpha</taxon>
        <taxon>Rhabditoidea</taxon>
        <taxon>Rhabditidae</taxon>
        <taxon>Peloderinae</taxon>
        <taxon>Caenorhabditis</taxon>
    </lineage>
</organism>
<dbReference type="GO" id="GO:0060090">
    <property type="term" value="F:molecular adaptor activity"/>
    <property type="evidence" value="ECO:0007669"/>
    <property type="project" value="InterPro"/>
</dbReference>
<dbReference type="InterPro" id="IPR037587">
    <property type="entry name" value="LAMTOR2-like"/>
</dbReference>
<dbReference type="SMART" id="SM00960">
    <property type="entry name" value="Robl_LC7"/>
    <property type="match status" value="1"/>
</dbReference>
<dbReference type="InterPro" id="IPR004942">
    <property type="entry name" value="Roadblock/LAMTOR2_dom"/>
</dbReference>
<comment type="similarity">
    <text evidence="1">Belongs to the GAMAD family.</text>
</comment>
<protein>
    <recommendedName>
        <fullName evidence="2">Roadblock/LAMTOR2 domain-containing protein</fullName>
    </recommendedName>
</protein>
<dbReference type="Proteomes" id="UP000494206">
    <property type="component" value="Unassembled WGS sequence"/>
</dbReference>
<gene>
    <name evidence="3" type="ORF">CBOVIS_LOCUS1116</name>
</gene>
<comment type="caution">
    <text evidence="3">The sequence shown here is derived from an EMBL/GenBank/DDBJ whole genome shotgun (WGS) entry which is preliminary data.</text>
</comment>
<dbReference type="GO" id="GO:0005085">
    <property type="term" value="F:guanyl-nucleotide exchange factor activity"/>
    <property type="evidence" value="ECO:0007669"/>
    <property type="project" value="InterPro"/>
</dbReference>
<dbReference type="SUPFAM" id="SSF103196">
    <property type="entry name" value="Roadblock/LC7 domain"/>
    <property type="match status" value="1"/>
</dbReference>
<dbReference type="AlphaFoldDB" id="A0A8S1ECB0"/>